<dbReference type="InterPro" id="IPR000093">
    <property type="entry name" value="DNA_Rcmb_RecR"/>
</dbReference>
<evidence type="ECO:0000256" key="3">
    <source>
        <dbReference type="ARBA" id="ARBA00022771"/>
    </source>
</evidence>
<dbReference type="CDD" id="cd01025">
    <property type="entry name" value="TOPRIM_recR"/>
    <property type="match status" value="1"/>
</dbReference>
<dbReference type="InterPro" id="IPR023627">
    <property type="entry name" value="Rcmb_RecR"/>
</dbReference>
<keyword evidence="6 7" id="KW-0234">DNA repair</keyword>
<sequence length="198" mass="21961">MKNPPALEQLISALKVLPGVGPKTAQRMAFHLLQRDKQGADKLARALDRALIHLTHCQRCNTFSEAELCAICADEARRQDQLCIVEMPADLMMLEQAKCFEGLYFVLMGRISPLDNIGPKDLHLDKLLTRALDGRVSEIVIATNFTAEGEVTSHMLSELFKERGLTVTRIARGMPVGGELEYVDLGTLAQAVYERRGV</sequence>
<gene>
    <name evidence="7 9" type="primary">recR</name>
    <name evidence="9" type="ORF">VA599_10175</name>
</gene>
<dbReference type="HAMAP" id="MF_00017">
    <property type="entry name" value="RecR"/>
    <property type="match status" value="1"/>
</dbReference>
<dbReference type="Gene3D" id="3.40.1360.10">
    <property type="match status" value="1"/>
</dbReference>
<evidence type="ECO:0000256" key="6">
    <source>
        <dbReference type="ARBA" id="ARBA00023204"/>
    </source>
</evidence>
<keyword evidence="5 7" id="KW-0233">DNA recombination</keyword>
<accession>A0ABV0CJ56</accession>
<reference evidence="9 10" key="1">
    <citation type="submission" date="2023-12" db="EMBL/GenBank/DDBJ databases">
        <title>Chromobacterium sp. strain TRC.1.1.SA producing antimicrobial pigment.</title>
        <authorList>
            <person name="Verma N."/>
            <person name="Choksket S."/>
            <person name="Pinnaka A.K."/>
            <person name="Korpole S."/>
        </authorList>
    </citation>
    <scope>NUCLEOTIDE SEQUENCE [LARGE SCALE GENOMIC DNA]</scope>
    <source>
        <strain evidence="9 10">TRC1.1.SA</strain>
    </source>
</reference>
<dbReference type="Pfam" id="PF21175">
    <property type="entry name" value="RecR_C"/>
    <property type="match status" value="1"/>
</dbReference>
<keyword evidence="3 7" id="KW-0863">Zinc-finger</keyword>
<dbReference type="InterPro" id="IPR015967">
    <property type="entry name" value="Rcmb_RecR_Znf"/>
</dbReference>
<dbReference type="Pfam" id="PF02132">
    <property type="entry name" value="RecR_ZnF"/>
    <property type="match status" value="1"/>
</dbReference>
<dbReference type="PANTHER" id="PTHR30446:SF0">
    <property type="entry name" value="RECOMBINATION PROTEIN RECR"/>
    <property type="match status" value="1"/>
</dbReference>
<dbReference type="NCBIfam" id="TIGR00615">
    <property type="entry name" value="recR"/>
    <property type="match status" value="1"/>
</dbReference>
<comment type="caution">
    <text evidence="9">The sequence shown here is derived from an EMBL/GenBank/DDBJ whole genome shotgun (WGS) entry which is preliminary data.</text>
</comment>
<dbReference type="Proteomes" id="UP001405405">
    <property type="component" value="Unassembled WGS sequence"/>
</dbReference>
<evidence type="ECO:0000256" key="1">
    <source>
        <dbReference type="ARBA" id="ARBA00022723"/>
    </source>
</evidence>
<dbReference type="Pfam" id="PF13662">
    <property type="entry name" value="Toprim_4"/>
    <property type="match status" value="1"/>
</dbReference>
<proteinExistence type="inferred from homology"/>
<dbReference type="EMBL" id="JAYFSJ010000006">
    <property type="protein sequence ID" value="MEN7431117.1"/>
    <property type="molecule type" value="Genomic_DNA"/>
</dbReference>
<dbReference type="InterPro" id="IPR006171">
    <property type="entry name" value="TOPRIM_dom"/>
</dbReference>
<feature type="domain" description="Toprim" evidence="8">
    <location>
        <begin position="80"/>
        <end position="175"/>
    </location>
</feature>
<evidence type="ECO:0000256" key="5">
    <source>
        <dbReference type="ARBA" id="ARBA00023172"/>
    </source>
</evidence>
<evidence type="ECO:0000313" key="9">
    <source>
        <dbReference type="EMBL" id="MEN7431117.1"/>
    </source>
</evidence>
<dbReference type="SMART" id="SM00493">
    <property type="entry name" value="TOPRIM"/>
    <property type="match status" value="1"/>
</dbReference>
<evidence type="ECO:0000313" key="10">
    <source>
        <dbReference type="Proteomes" id="UP001405405"/>
    </source>
</evidence>
<dbReference type="Gene3D" id="1.10.8.420">
    <property type="entry name" value="RecR Domain 1"/>
    <property type="match status" value="1"/>
</dbReference>
<dbReference type="PROSITE" id="PS50880">
    <property type="entry name" value="TOPRIM"/>
    <property type="match status" value="1"/>
</dbReference>
<evidence type="ECO:0000256" key="4">
    <source>
        <dbReference type="ARBA" id="ARBA00022833"/>
    </source>
</evidence>
<dbReference type="SUPFAM" id="SSF111304">
    <property type="entry name" value="Recombination protein RecR"/>
    <property type="match status" value="1"/>
</dbReference>
<name>A0ABV0CJ56_9NEIS</name>
<dbReference type="PANTHER" id="PTHR30446">
    <property type="entry name" value="RECOMBINATION PROTEIN RECR"/>
    <property type="match status" value="1"/>
</dbReference>
<organism evidence="9 10">
    <name type="scientific">Chromobacterium indicum</name>
    <dbReference type="NCBI Taxonomy" id="3110228"/>
    <lineage>
        <taxon>Bacteria</taxon>
        <taxon>Pseudomonadati</taxon>
        <taxon>Pseudomonadota</taxon>
        <taxon>Betaproteobacteria</taxon>
        <taxon>Neisseriales</taxon>
        <taxon>Chromobacteriaceae</taxon>
        <taxon>Chromobacterium</taxon>
    </lineage>
</organism>
<evidence type="ECO:0000259" key="8">
    <source>
        <dbReference type="PROSITE" id="PS50880"/>
    </source>
</evidence>
<comment type="similarity">
    <text evidence="7">Belongs to the RecR family.</text>
</comment>
<protein>
    <recommendedName>
        <fullName evidence="7">Recombination protein RecR</fullName>
    </recommendedName>
</protein>
<evidence type="ECO:0000256" key="2">
    <source>
        <dbReference type="ARBA" id="ARBA00022763"/>
    </source>
</evidence>
<keyword evidence="1 7" id="KW-0479">Metal-binding</keyword>
<dbReference type="InterPro" id="IPR034137">
    <property type="entry name" value="TOPRIM_RecR"/>
</dbReference>
<feature type="zinc finger region" description="C4-type" evidence="7">
    <location>
        <begin position="57"/>
        <end position="72"/>
    </location>
</feature>
<keyword evidence="4 7" id="KW-0862">Zinc</keyword>
<comment type="function">
    <text evidence="7">May play a role in DNA repair. It seems to be involved in an RecBC-independent recombinational process of DNA repair. It may act with RecF and RecO.</text>
</comment>
<dbReference type="Gene3D" id="6.10.250.240">
    <property type="match status" value="1"/>
</dbReference>
<dbReference type="Pfam" id="PF21176">
    <property type="entry name" value="RecR_HhH"/>
    <property type="match status" value="1"/>
</dbReference>
<dbReference type="RefSeq" id="WP_346788468.1">
    <property type="nucleotide sequence ID" value="NZ_JAYFSJ010000006.1"/>
</dbReference>
<keyword evidence="2 7" id="KW-0227">DNA damage</keyword>
<evidence type="ECO:0000256" key="7">
    <source>
        <dbReference type="HAMAP-Rule" id="MF_00017"/>
    </source>
</evidence>
<keyword evidence="10" id="KW-1185">Reference proteome</keyword>